<organism evidence="1 2">
    <name type="scientific">Sphingomonas insulae</name>
    <dbReference type="NCBI Taxonomy" id="424800"/>
    <lineage>
        <taxon>Bacteria</taxon>
        <taxon>Pseudomonadati</taxon>
        <taxon>Pseudomonadota</taxon>
        <taxon>Alphaproteobacteria</taxon>
        <taxon>Sphingomonadales</taxon>
        <taxon>Sphingomonadaceae</taxon>
        <taxon>Sphingomonas</taxon>
    </lineage>
</organism>
<dbReference type="Proteomes" id="UP001500238">
    <property type="component" value="Unassembled WGS sequence"/>
</dbReference>
<protein>
    <submittedName>
        <fullName evidence="1">Uncharacterized protein</fullName>
    </submittedName>
</protein>
<accession>A0ABN1HZR0</accession>
<evidence type="ECO:0000313" key="2">
    <source>
        <dbReference type="Proteomes" id="UP001500238"/>
    </source>
</evidence>
<keyword evidence="2" id="KW-1185">Reference proteome</keyword>
<reference evidence="1 2" key="1">
    <citation type="journal article" date="2019" name="Int. J. Syst. Evol. Microbiol.">
        <title>The Global Catalogue of Microorganisms (GCM) 10K type strain sequencing project: providing services to taxonomists for standard genome sequencing and annotation.</title>
        <authorList>
            <consortium name="The Broad Institute Genomics Platform"/>
            <consortium name="The Broad Institute Genome Sequencing Center for Infectious Disease"/>
            <person name="Wu L."/>
            <person name="Ma J."/>
        </authorList>
    </citation>
    <scope>NUCLEOTIDE SEQUENCE [LARGE SCALE GENOMIC DNA]</scope>
    <source>
        <strain evidence="1 2">JCM 14603</strain>
    </source>
</reference>
<proteinExistence type="predicted"/>
<sequence>MAVFLPCTGGRPGGEARDRVTAFLDENGKALGCPVGPVDRPKGLLSTLSVKITTRVAKDTKTCAAWNATSRRA</sequence>
<name>A0ABN1HZR0_9SPHN</name>
<dbReference type="EMBL" id="BAAAES010000011">
    <property type="protein sequence ID" value="GAA0675830.1"/>
    <property type="molecule type" value="Genomic_DNA"/>
</dbReference>
<evidence type="ECO:0000313" key="1">
    <source>
        <dbReference type="EMBL" id="GAA0675830.1"/>
    </source>
</evidence>
<gene>
    <name evidence="1" type="ORF">GCM10009102_30230</name>
</gene>
<comment type="caution">
    <text evidence="1">The sequence shown here is derived from an EMBL/GenBank/DDBJ whole genome shotgun (WGS) entry which is preliminary data.</text>
</comment>